<evidence type="ECO:0000256" key="12">
    <source>
        <dbReference type="ARBA" id="ARBA00048870"/>
    </source>
</evidence>
<evidence type="ECO:0000256" key="6">
    <source>
        <dbReference type="ARBA" id="ARBA00037100"/>
    </source>
</evidence>
<dbReference type="EC" id="1.1.1.219" evidence="8"/>
<evidence type="ECO:0000256" key="7">
    <source>
        <dbReference type="ARBA" id="ARBA00039055"/>
    </source>
</evidence>
<evidence type="ECO:0000256" key="9">
    <source>
        <dbReference type="ARBA" id="ARBA00039963"/>
    </source>
</evidence>
<keyword evidence="3" id="KW-0560">Oxidoreductase</keyword>
<dbReference type="InterPro" id="IPR050425">
    <property type="entry name" value="NAD(P)_dehydrat-like"/>
</dbReference>
<dbReference type="InterPro" id="IPR036291">
    <property type="entry name" value="NAD(P)-bd_dom_sf"/>
</dbReference>
<keyword evidence="15" id="KW-1185">Reference proteome</keyword>
<dbReference type="FunFam" id="3.40.50.720:FF:000085">
    <property type="entry name" value="Dihydroflavonol reductase"/>
    <property type="match status" value="1"/>
</dbReference>
<evidence type="ECO:0000256" key="13">
    <source>
        <dbReference type="ARBA" id="ARBA00049132"/>
    </source>
</evidence>
<dbReference type="RefSeq" id="XP_020550798.1">
    <property type="nucleotide sequence ID" value="XM_020695139.1"/>
</dbReference>
<proteinExistence type="inferred from homology"/>
<dbReference type="Pfam" id="PF01370">
    <property type="entry name" value="Epimerase"/>
    <property type="match status" value="1"/>
</dbReference>
<dbReference type="Gene3D" id="3.40.50.720">
    <property type="entry name" value="NAD(P)-binding Rossmann-like Domain"/>
    <property type="match status" value="1"/>
</dbReference>
<reference evidence="17" key="2">
    <citation type="submission" date="2025-04" db="UniProtKB">
        <authorList>
            <consortium name="RefSeq"/>
        </authorList>
    </citation>
    <scope>IDENTIFICATION</scope>
</reference>
<evidence type="ECO:0000256" key="8">
    <source>
        <dbReference type="ARBA" id="ARBA00039057"/>
    </source>
</evidence>
<dbReference type="PANTHER" id="PTHR10366">
    <property type="entry name" value="NAD DEPENDENT EPIMERASE/DEHYDRATASE"/>
    <property type="match status" value="1"/>
</dbReference>
<dbReference type="Proteomes" id="UP000504604">
    <property type="component" value="Linkage group LG1"/>
</dbReference>
<comment type="pathway">
    <text evidence="1">Pigment biosynthesis; anthocyanin biosynthesis.</text>
</comment>
<dbReference type="RefSeq" id="XP_020550800.1">
    <property type="nucleotide sequence ID" value="XM_020695141.1"/>
</dbReference>
<comment type="similarity">
    <text evidence="5">Belongs to the NAD(P)-dependent epimerase/dehydratase family. Dihydroflavonol-4-reductase subfamily.</text>
</comment>
<protein>
    <recommendedName>
        <fullName evidence="9">Dihydroflavonol 4-reductase</fullName>
        <ecNumber evidence="8">1.1.1.219</ecNumber>
        <ecNumber evidence="7">1.1.1.234</ecNumber>
    </recommendedName>
    <alternativeName>
        <fullName evidence="11">Dihydrokaempferol 4-reductase</fullName>
    </alternativeName>
    <alternativeName>
        <fullName evidence="10">Flavanone 4-reductase</fullName>
    </alternativeName>
</protein>
<dbReference type="CDD" id="cd08958">
    <property type="entry name" value="FR_SDR_e"/>
    <property type="match status" value="1"/>
</dbReference>
<evidence type="ECO:0000256" key="10">
    <source>
        <dbReference type="ARBA" id="ARBA00042087"/>
    </source>
</evidence>
<evidence type="ECO:0000313" key="17">
    <source>
        <dbReference type="RefSeq" id="XP_020550800.1"/>
    </source>
</evidence>
<keyword evidence="2" id="KW-0521">NADP</keyword>
<evidence type="ECO:0000256" key="4">
    <source>
        <dbReference type="ARBA" id="ARBA00023241"/>
    </source>
</evidence>
<sequence>MGEDDDDEKKKGRVCVTGGSGFVASWLIMRLLQHGYSVNTTVRSQSHTSASEAAAGSYTIKHHIMKLWHFGAIDSGSKKDISFLKSLPGASERLHVFTADLENPDSFAVAVDGCIGVFHVAHPIDFQNKETVETITNKSIGATLGILKACLKTKTVKRVVYTSSASTVMFNDKAAGAVLDEGSWSDVDYIKNGKHFGTSYFISKTLTERAALEFAEKHSLDLVSVIPTWIHGPFICTSCPGSVKSSLAMLIGNEGQIQYCENTPFVHTDDVASAHIFLFEYPEAKGRYICSAVEITVDKLHEFLSARYPEFKVLSADFLIDEGVKFTSLSSKKLLDTGFRYKYGLEEMFDEAIECCRQKGFI</sequence>
<reference evidence="15" key="1">
    <citation type="submission" date="2024-10" db="UniProtKB">
        <authorList>
            <consortium name="RefSeq"/>
        </authorList>
    </citation>
    <scope>NUCLEOTIDE SEQUENCE [LARGE SCALE GENOMIC DNA]</scope>
    <source>
        <strain evidence="15">cv. Zhongzhi No. 13</strain>
    </source>
</reference>
<dbReference type="EC" id="1.1.1.234" evidence="7"/>
<comment type="function">
    <text evidence="6">Bifunctional enzyme involved in flavonoid metabolism.</text>
</comment>
<dbReference type="OrthoDB" id="2735536at2759"/>
<dbReference type="GO" id="GO:0009813">
    <property type="term" value="P:flavonoid biosynthetic process"/>
    <property type="evidence" value="ECO:0007669"/>
    <property type="project" value="UniProtKB-KW"/>
</dbReference>
<evidence type="ECO:0000256" key="1">
    <source>
        <dbReference type="ARBA" id="ARBA00004935"/>
    </source>
</evidence>
<evidence type="ECO:0000256" key="3">
    <source>
        <dbReference type="ARBA" id="ARBA00023002"/>
    </source>
</evidence>
<feature type="domain" description="NAD-dependent epimerase/dehydratase" evidence="14">
    <location>
        <begin position="14"/>
        <end position="285"/>
    </location>
</feature>
<accession>A0A8M8V308</accession>
<evidence type="ECO:0000259" key="14">
    <source>
        <dbReference type="Pfam" id="PF01370"/>
    </source>
</evidence>
<organism evidence="15 17">
    <name type="scientific">Sesamum indicum</name>
    <name type="common">Oriental sesame</name>
    <name type="synonym">Sesamum orientale</name>
    <dbReference type="NCBI Taxonomy" id="4182"/>
    <lineage>
        <taxon>Eukaryota</taxon>
        <taxon>Viridiplantae</taxon>
        <taxon>Streptophyta</taxon>
        <taxon>Embryophyta</taxon>
        <taxon>Tracheophyta</taxon>
        <taxon>Spermatophyta</taxon>
        <taxon>Magnoliopsida</taxon>
        <taxon>eudicotyledons</taxon>
        <taxon>Gunneridae</taxon>
        <taxon>Pentapetalae</taxon>
        <taxon>asterids</taxon>
        <taxon>lamiids</taxon>
        <taxon>Lamiales</taxon>
        <taxon>Pedaliaceae</taxon>
        <taxon>Sesamum</taxon>
    </lineage>
</organism>
<name>A0A8M8V308_SESIN</name>
<dbReference type="PANTHER" id="PTHR10366:SF563">
    <property type="entry name" value="CINNAMOYL-COA REDUCTASE 16"/>
    <property type="match status" value="1"/>
</dbReference>
<dbReference type="AlphaFoldDB" id="A0A8M8V308"/>
<comment type="catalytic activity">
    <reaction evidence="13">
        <text>a (2R,3S,4S)-leucoanthocyanidin + NADP(+) = a (2R,3R)-dihydroflavonol + NADPH + H(+)</text>
        <dbReference type="Rhea" id="RHEA:54444"/>
        <dbReference type="ChEBI" id="CHEBI:15378"/>
        <dbReference type="ChEBI" id="CHEBI:57783"/>
        <dbReference type="ChEBI" id="CHEBI:58349"/>
        <dbReference type="ChEBI" id="CHEBI:138176"/>
        <dbReference type="ChEBI" id="CHEBI:138188"/>
        <dbReference type="EC" id="1.1.1.219"/>
    </reaction>
</comment>
<dbReference type="GO" id="GO:0047890">
    <property type="term" value="F:flavanone 4-reductase activity"/>
    <property type="evidence" value="ECO:0007669"/>
    <property type="project" value="UniProtKB-EC"/>
</dbReference>
<evidence type="ECO:0000313" key="16">
    <source>
        <dbReference type="RefSeq" id="XP_020550798.1"/>
    </source>
</evidence>
<evidence type="ECO:0000256" key="5">
    <source>
        <dbReference type="ARBA" id="ARBA00023445"/>
    </source>
</evidence>
<keyword evidence="4" id="KW-0284">Flavonoid biosynthesis</keyword>
<gene>
    <name evidence="16 17" type="primary">LOC105171290</name>
</gene>
<comment type="catalytic activity">
    <reaction evidence="12">
        <text>(2S)-flavan-4-ol + NADP(+) = (2S)-flavanone + NADPH + H(+)</text>
        <dbReference type="Rhea" id="RHEA:11228"/>
        <dbReference type="ChEBI" id="CHEBI:15378"/>
        <dbReference type="ChEBI" id="CHEBI:15605"/>
        <dbReference type="ChEBI" id="CHEBI:15606"/>
        <dbReference type="ChEBI" id="CHEBI:57783"/>
        <dbReference type="ChEBI" id="CHEBI:58349"/>
        <dbReference type="EC" id="1.1.1.234"/>
    </reaction>
</comment>
<dbReference type="SUPFAM" id="SSF51735">
    <property type="entry name" value="NAD(P)-binding Rossmann-fold domains"/>
    <property type="match status" value="1"/>
</dbReference>
<dbReference type="InterPro" id="IPR001509">
    <property type="entry name" value="Epimerase_deHydtase"/>
</dbReference>
<dbReference type="GeneID" id="105171290"/>
<evidence type="ECO:0000256" key="11">
    <source>
        <dbReference type="ARBA" id="ARBA00042831"/>
    </source>
</evidence>
<evidence type="ECO:0000256" key="2">
    <source>
        <dbReference type="ARBA" id="ARBA00022857"/>
    </source>
</evidence>
<dbReference type="GO" id="GO:0045552">
    <property type="term" value="F:dihydroflavanol 4-reductase activity"/>
    <property type="evidence" value="ECO:0007669"/>
    <property type="project" value="UniProtKB-EC"/>
</dbReference>
<evidence type="ECO:0000313" key="15">
    <source>
        <dbReference type="Proteomes" id="UP000504604"/>
    </source>
</evidence>